<dbReference type="GO" id="GO:0006777">
    <property type="term" value="P:Mo-molybdopterin cofactor biosynthetic process"/>
    <property type="evidence" value="ECO:0007669"/>
    <property type="project" value="InterPro"/>
</dbReference>
<dbReference type="Gene3D" id="3.40.50.300">
    <property type="entry name" value="P-loop containing nucleotide triphosphate hydrolases"/>
    <property type="match status" value="1"/>
</dbReference>
<proteinExistence type="predicted"/>
<dbReference type="InterPro" id="IPR027417">
    <property type="entry name" value="P-loop_NTPase"/>
</dbReference>
<feature type="domain" description="Molybdopterin-guanine dinucleotide biosynthesis protein B (MobB)" evidence="1">
    <location>
        <begin position="6"/>
        <end position="140"/>
    </location>
</feature>
<gene>
    <name evidence="2" type="primary">mobB</name>
    <name evidence="2" type="ORF">CI610_01598</name>
</gene>
<dbReference type="NCBIfam" id="TIGR00176">
    <property type="entry name" value="mobB"/>
    <property type="match status" value="1"/>
</dbReference>
<organism evidence="2">
    <name type="scientific">invertebrate metagenome</name>
    <dbReference type="NCBI Taxonomy" id="1711999"/>
    <lineage>
        <taxon>unclassified sequences</taxon>
        <taxon>metagenomes</taxon>
        <taxon>organismal metagenomes</taxon>
    </lineage>
</organism>
<evidence type="ECO:0000259" key="1">
    <source>
        <dbReference type="Pfam" id="PF03205"/>
    </source>
</evidence>
<dbReference type="InterPro" id="IPR004435">
    <property type="entry name" value="MobB_dom"/>
</dbReference>
<dbReference type="SUPFAM" id="SSF52540">
    <property type="entry name" value="P-loop containing nucleoside triphosphate hydrolases"/>
    <property type="match status" value="1"/>
</dbReference>
<dbReference type="CDD" id="cd03116">
    <property type="entry name" value="MobB"/>
    <property type="match status" value="1"/>
</dbReference>
<dbReference type="AlphaFoldDB" id="A0A2H9T872"/>
<dbReference type="Pfam" id="PF03205">
    <property type="entry name" value="MobB"/>
    <property type="match status" value="1"/>
</dbReference>
<sequence length="183" mass="20724">MHRSVVLGFAAFSGTGKTTLLEQVMPCLKVKGLRIGVIKASHHNMEFDVPGKDSYRLRHSGAVRLLLAMPERSVCFTDNPEPCDPDFNHQLQLIQGDDLDIILVEGFRDAPIPKIEVHRQVCDKPFLFNHDPWIMAVACDQDTNRSGISLPCLDINQPDQVSAYIFDYWQQHTLNTAQEHNDE</sequence>
<dbReference type="PANTHER" id="PTHR40072">
    <property type="entry name" value="MOLYBDOPTERIN-GUANINE DINUCLEOTIDE BIOSYNTHESIS ADAPTER PROTEIN-RELATED"/>
    <property type="match status" value="1"/>
</dbReference>
<comment type="caution">
    <text evidence="2">The sequence shown here is derived from an EMBL/GenBank/DDBJ whole genome shotgun (WGS) entry which is preliminary data.</text>
</comment>
<name>A0A2H9T872_9ZZZZ</name>
<evidence type="ECO:0000313" key="2">
    <source>
        <dbReference type="EMBL" id="PJE79435.1"/>
    </source>
</evidence>
<accession>A0A2H9T872</accession>
<dbReference type="EMBL" id="NSIT01000069">
    <property type="protein sequence ID" value="PJE79435.1"/>
    <property type="molecule type" value="Genomic_DNA"/>
</dbReference>
<dbReference type="PANTHER" id="PTHR40072:SF1">
    <property type="entry name" value="MOLYBDOPTERIN-GUANINE DINUCLEOTIDE BIOSYNTHESIS ADAPTER PROTEIN"/>
    <property type="match status" value="1"/>
</dbReference>
<reference evidence="2" key="1">
    <citation type="journal article" date="2017" name="Appl. Environ. Microbiol.">
        <title>Molecular characterization of an Endozoicomonas-like organism causing infection in king scallop Pecten maximus L.</title>
        <authorList>
            <person name="Cano I."/>
            <person name="van Aerle R."/>
            <person name="Ross S."/>
            <person name="Verner-Jeffreys D.W."/>
            <person name="Paley R.K."/>
            <person name="Rimmer G."/>
            <person name="Ryder D."/>
            <person name="Hooper P."/>
            <person name="Stone D."/>
            <person name="Feist S.W."/>
        </authorList>
    </citation>
    <scope>NUCLEOTIDE SEQUENCE</scope>
</reference>
<dbReference type="InterPro" id="IPR052539">
    <property type="entry name" value="MGD_biosynthesis_adapter"/>
</dbReference>
<protein>
    <submittedName>
        <fullName evidence="2">Molybdopterin-guanine dinucleotide biosynthesis adapter protein</fullName>
    </submittedName>
</protein>
<dbReference type="GO" id="GO:0005525">
    <property type="term" value="F:GTP binding"/>
    <property type="evidence" value="ECO:0007669"/>
    <property type="project" value="InterPro"/>
</dbReference>